<feature type="region of interest" description="Disordered" evidence="5">
    <location>
        <begin position="178"/>
        <end position="199"/>
    </location>
</feature>
<keyword evidence="8" id="KW-1185">Reference proteome</keyword>
<dbReference type="GO" id="GO:0017003">
    <property type="term" value="P:protein-heme linkage"/>
    <property type="evidence" value="ECO:0007669"/>
    <property type="project" value="InterPro"/>
</dbReference>
<protein>
    <submittedName>
        <fullName evidence="7">Cytochrome c maturation protein CcmE</fullName>
    </submittedName>
</protein>
<evidence type="ECO:0000313" key="7">
    <source>
        <dbReference type="EMBL" id="QDG53200.1"/>
    </source>
</evidence>
<name>A0A4Y6PY91_PERCE</name>
<evidence type="ECO:0000256" key="4">
    <source>
        <dbReference type="ARBA" id="ARBA00023136"/>
    </source>
</evidence>
<gene>
    <name evidence="7" type="ORF">FIV42_21360</name>
</gene>
<keyword evidence="2" id="KW-0408">Iron</keyword>
<dbReference type="GO" id="GO:0020037">
    <property type="term" value="F:heme binding"/>
    <property type="evidence" value="ECO:0007669"/>
    <property type="project" value="InterPro"/>
</dbReference>
<dbReference type="InterPro" id="IPR004329">
    <property type="entry name" value="CcmE"/>
</dbReference>
<dbReference type="Gene3D" id="2.40.50.140">
    <property type="entry name" value="Nucleic acid-binding proteins"/>
    <property type="match status" value="1"/>
</dbReference>
<dbReference type="GO" id="GO:0017004">
    <property type="term" value="P:cytochrome complex assembly"/>
    <property type="evidence" value="ECO:0007669"/>
    <property type="project" value="UniProtKB-KW"/>
</dbReference>
<organism evidence="7 8">
    <name type="scientific">Persicimonas caeni</name>
    <dbReference type="NCBI Taxonomy" id="2292766"/>
    <lineage>
        <taxon>Bacteria</taxon>
        <taxon>Deltaproteobacteria</taxon>
        <taxon>Bradymonadales</taxon>
        <taxon>Bradymonadaceae</taxon>
        <taxon>Persicimonas</taxon>
    </lineage>
</organism>
<comment type="subcellular location">
    <subcellularLocation>
        <location evidence="1">Membrane</location>
    </subcellularLocation>
</comment>
<evidence type="ECO:0000256" key="1">
    <source>
        <dbReference type="ARBA" id="ARBA00004370"/>
    </source>
</evidence>
<accession>A0A4Y6PY91</accession>
<evidence type="ECO:0000256" key="5">
    <source>
        <dbReference type="SAM" id="MobiDB-lite"/>
    </source>
</evidence>
<evidence type="ECO:0000256" key="2">
    <source>
        <dbReference type="ARBA" id="ARBA00022617"/>
    </source>
</evidence>
<dbReference type="InterPro" id="IPR036127">
    <property type="entry name" value="CcmE-like_sf"/>
</dbReference>
<accession>A0A5B8Y8T7</accession>
<feature type="transmembrane region" description="Helical" evidence="6">
    <location>
        <begin position="60"/>
        <end position="79"/>
    </location>
</feature>
<keyword evidence="2" id="KW-0479">Metal-binding</keyword>
<keyword evidence="2" id="KW-0349">Heme</keyword>
<evidence type="ECO:0000256" key="6">
    <source>
        <dbReference type="SAM" id="Phobius"/>
    </source>
</evidence>
<dbReference type="SUPFAM" id="SSF82093">
    <property type="entry name" value="Heme chaperone CcmE"/>
    <property type="match status" value="1"/>
</dbReference>
<dbReference type="Pfam" id="PF03100">
    <property type="entry name" value="CcmE"/>
    <property type="match status" value="1"/>
</dbReference>
<dbReference type="GO" id="GO:0005886">
    <property type="term" value="C:plasma membrane"/>
    <property type="evidence" value="ECO:0007669"/>
    <property type="project" value="InterPro"/>
</dbReference>
<dbReference type="AlphaFoldDB" id="A0A4Y6PY91"/>
<keyword evidence="6" id="KW-1133">Transmembrane helix</keyword>
<dbReference type="EMBL" id="CP041186">
    <property type="protein sequence ID" value="QDG53200.1"/>
    <property type="molecule type" value="Genomic_DNA"/>
</dbReference>
<evidence type="ECO:0000256" key="3">
    <source>
        <dbReference type="ARBA" id="ARBA00022748"/>
    </source>
</evidence>
<dbReference type="Proteomes" id="UP000315995">
    <property type="component" value="Chromosome"/>
</dbReference>
<sequence length="199" mass="21897">MNLLYGNAEARILVVHTRLSNALVIRRRYMMESNHTPNDPREPFEEFDDLESSNADGGSSWPIVLALLVAVSLVGYVIFDGLEAETYFYTVDEAVAQGDDLVGQTVRIKGKVEPGSIEGEAGTLGRKFQVAEKGKTIWVTYDRALPDTFEEGVEVVAQGTVNDSYTLEADEVMVKCPSRYEGQGPHPEGISKEGPQAKR</sequence>
<dbReference type="OrthoDB" id="9794828at2"/>
<evidence type="ECO:0000313" key="8">
    <source>
        <dbReference type="Proteomes" id="UP000315995"/>
    </source>
</evidence>
<keyword evidence="4 6" id="KW-0472">Membrane</keyword>
<proteinExistence type="predicted"/>
<dbReference type="InterPro" id="IPR012340">
    <property type="entry name" value="NA-bd_OB-fold"/>
</dbReference>
<keyword evidence="3" id="KW-0201">Cytochrome c-type biogenesis</keyword>
<keyword evidence="6" id="KW-0812">Transmembrane</keyword>
<reference evidence="7 8" key="1">
    <citation type="submission" date="2019-06" db="EMBL/GenBank/DDBJ databases">
        <title>Persicimonas caeni gen. nov., sp. nov., a predatory bacterium isolated from solar saltern.</title>
        <authorList>
            <person name="Wang S."/>
        </authorList>
    </citation>
    <scope>NUCLEOTIDE SEQUENCE [LARGE SCALE GENOMIC DNA]</scope>
    <source>
        <strain evidence="7 8">YN101</strain>
    </source>
</reference>